<evidence type="ECO:0000256" key="3">
    <source>
        <dbReference type="ARBA" id="ARBA00023125"/>
    </source>
</evidence>
<dbReference type="PANTHER" id="PTHR32235:SF1">
    <property type="entry name" value="NON-HOMOLOGOUS END-JOINING FACTOR 1"/>
    <property type="match status" value="1"/>
</dbReference>
<comment type="similarity">
    <text evidence="6">Belongs to the XRCC4-XLF family. XLF subfamily.</text>
</comment>
<dbReference type="PANTHER" id="PTHR32235">
    <property type="entry name" value="NON-HOMOLOGOUS END-JOINING FACTOR 1"/>
    <property type="match status" value="1"/>
</dbReference>
<feature type="domain" description="XLF-like N-terminal" evidence="9">
    <location>
        <begin position="6"/>
        <end position="120"/>
    </location>
</feature>
<keyword evidence="4" id="KW-0234">DNA repair</keyword>
<dbReference type="STRING" id="2082308.A0A2K1QFM4"/>
<dbReference type="GO" id="GO:0032807">
    <property type="term" value="C:DNA ligase IV complex"/>
    <property type="evidence" value="ECO:0007669"/>
    <property type="project" value="TreeGrafter"/>
</dbReference>
<dbReference type="EMBL" id="NKHZ01000089">
    <property type="protein sequence ID" value="PNS13918.1"/>
    <property type="molecule type" value="Genomic_DNA"/>
</dbReference>
<accession>A0A2K1QFM4</accession>
<dbReference type="Pfam" id="PF21928">
    <property type="entry name" value="XLF_CC"/>
    <property type="match status" value="1"/>
</dbReference>
<feature type="region of interest" description="Disordered" evidence="8">
    <location>
        <begin position="354"/>
        <end position="411"/>
    </location>
</feature>
<dbReference type="InParanoid" id="A0A2K1QFM4"/>
<dbReference type="InterPro" id="IPR052287">
    <property type="entry name" value="NHEJ_factor"/>
</dbReference>
<feature type="compositionally biased region" description="Basic and acidic residues" evidence="8">
    <location>
        <begin position="450"/>
        <end position="468"/>
    </location>
</feature>
<feature type="region of interest" description="Disordered" evidence="8">
    <location>
        <begin position="238"/>
        <end position="333"/>
    </location>
</feature>
<dbReference type="InterPro" id="IPR053829">
    <property type="entry name" value="XLF-like_CC"/>
</dbReference>
<evidence type="ECO:0000313" key="12">
    <source>
        <dbReference type="Proteomes" id="UP000243797"/>
    </source>
</evidence>
<sequence>MLTAAPWSHLPAEGADGKYLVKFALQDGVRVTVTDLRDLWEERLDVEQVETRAREAACPIDPSDGPDQLKILFDHISRALKGESGTSVLLRRSRDDIVTLRIKAPLPKPLPELEWALILSPKSREDCFHEITSQLVQRLHQRDQDVQQLESIIHDKDHVLARLIDRLESSGTDLTTIFPGTSSIRLSRSVSQRSQLGRHVKGLEPFEPASWISSSAAVPDATTVAAVLASADRGVSAELPLGQSDGTADHNAPRQKPEAAVDYKPTSMMPANSSEETGSETDNDDDFQVQMHHGQMSSVDKGLNVPKRDGDVTDESTRTETTTQVSVETSDRAPVPKRRIGLVGGARRKHVTEVASEDQNAVSSQSKERVDEPMSLGSKKGRLGLIGGRNANTDRPGGKTPQTSLPISRIGTEGDTAVVGKEHVKAGHAIGTDHLWGAAGVQAPPPARESSQERADRRREELKKEMESKPVAPAKKKRKF</sequence>
<dbReference type="Pfam" id="PF09302">
    <property type="entry name" value="XLF"/>
    <property type="match status" value="1"/>
</dbReference>
<keyword evidence="3" id="KW-0238">DNA-binding</keyword>
<dbReference type="Proteomes" id="UP000243797">
    <property type="component" value="Unassembled WGS sequence"/>
</dbReference>
<evidence type="ECO:0000256" key="5">
    <source>
        <dbReference type="ARBA" id="ARBA00023242"/>
    </source>
</evidence>
<organism evidence="11 12">
    <name type="scientific">Sphaceloma murrayae</name>
    <dbReference type="NCBI Taxonomy" id="2082308"/>
    <lineage>
        <taxon>Eukaryota</taxon>
        <taxon>Fungi</taxon>
        <taxon>Dikarya</taxon>
        <taxon>Ascomycota</taxon>
        <taxon>Pezizomycotina</taxon>
        <taxon>Dothideomycetes</taxon>
        <taxon>Dothideomycetidae</taxon>
        <taxon>Myriangiales</taxon>
        <taxon>Elsinoaceae</taxon>
        <taxon>Sphaceloma</taxon>
    </lineage>
</organism>
<comment type="subcellular location">
    <subcellularLocation>
        <location evidence="1">Nucleus</location>
    </subcellularLocation>
</comment>
<dbReference type="CDD" id="cd22285">
    <property type="entry name" value="HD_XLF_N"/>
    <property type="match status" value="1"/>
</dbReference>
<keyword evidence="5" id="KW-0539">Nucleus</keyword>
<feature type="compositionally biased region" description="Basic and acidic residues" evidence="8">
    <location>
        <begin position="306"/>
        <end position="318"/>
    </location>
</feature>
<feature type="compositionally biased region" description="Basic and acidic residues" evidence="8">
    <location>
        <begin position="247"/>
        <end position="261"/>
    </location>
</feature>
<reference evidence="11 12" key="1">
    <citation type="submission" date="2017-06" db="EMBL/GenBank/DDBJ databases">
        <title>Draft genome sequence of a variant of Elsinoe murrayae.</title>
        <authorList>
            <person name="Cheng Q."/>
        </authorList>
    </citation>
    <scope>NUCLEOTIDE SEQUENCE [LARGE SCALE GENOMIC DNA]</scope>
    <source>
        <strain evidence="11 12">CQ-2017a</strain>
    </source>
</reference>
<comment type="caution">
    <text evidence="11">The sequence shown here is derived from an EMBL/GenBank/DDBJ whole genome shotgun (WGS) entry which is preliminary data.</text>
</comment>
<evidence type="ECO:0000259" key="10">
    <source>
        <dbReference type="Pfam" id="PF21928"/>
    </source>
</evidence>
<feature type="domain" description="XLF-like coiled-coil region" evidence="10">
    <location>
        <begin position="135"/>
        <end position="175"/>
    </location>
</feature>
<evidence type="ECO:0000313" key="11">
    <source>
        <dbReference type="EMBL" id="PNS13918.1"/>
    </source>
</evidence>
<dbReference type="AlphaFoldDB" id="A0A2K1QFM4"/>
<dbReference type="InterPro" id="IPR038051">
    <property type="entry name" value="XRCC4-like_N_sf"/>
</dbReference>
<evidence type="ECO:0000256" key="4">
    <source>
        <dbReference type="ARBA" id="ARBA00023204"/>
    </source>
</evidence>
<feature type="compositionally biased region" description="Acidic residues" evidence="8">
    <location>
        <begin position="277"/>
        <end position="287"/>
    </location>
</feature>
<evidence type="ECO:0000259" key="9">
    <source>
        <dbReference type="Pfam" id="PF09302"/>
    </source>
</evidence>
<evidence type="ECO:0000256" key="7">
    <source>
        <dbReference type="ARBA" id="ARBA00044529"/>
    </source>
</evidence>
<dbReference type="OrthoDB" id="2155935at2759"/>
<evidence type="ECO:0000256" key="2">
    <source>
        <dbReference type="ARBA" id="ARBA00022763"/>
    </source>
</evidence>
<proteinExistence type="inferred from homology"/>
<evidence type="ECO:0000256" key="6">
    <source>
        <dbReference type="ARBA" id="ARBA00025747"/>
    </source>
</evidence>
<evidence type="ECO:0000256" key="8">
    <source>
        <dbReference type="SAM" id="MobiDB-lite"/>
    </source>
</evidence>
<keyword evidence="2" id="KW-0227">DNA damage</keyword>
<dbReference type="Gene3D" id="2.170.210.10">
    <property type="entry name" value="DNA double-strand break repair and VJ recombination XRCC4, N-terminal"/>
    <property type="match status" value="1"/>
</dbReference>
<feature type="region of interest" description="Disordered" evidence="8">
    <location>
        <begin position="435"/>
        <end position="480"/>
    </location>
</feature>
<feature type="compositionally biased region" description="Low complexity" evidence="8">
    <location>
        <begin position="319"/>
        <end position="328"/>
    </location>
</feature>
<dbReference type="InterPro" id="IPR015381">
    <property type="entry name" value="XLF-like_N"/>
</dbReference>
<dbReference type="GO" id="GO:0045027">
    <property type="term" value="F:DNA end binding"/>
    <property type="evidence" value="ECO:0007669"/>
    <property type="project" value="TreeGrafter"/>
</dbReference>
<dbReference type="GO" id="GO:0006303">
    <property type="term" value="P:double-strand break repair via nonhomologous end joining"/>
    <property type="evidence" value="ECO:0007669"/>
    <property type="project" value="TreeGrafter"/>
</dbReference>
<protein>
    <recommendedName>
        <fullName evidence="7">Non-homologous end-joining factor 1</fullName>
    </recommendedName>
</protein>
<keyword evidence="12" id="KW-1185">Reference proteome</keyword>
<name>A0A2K1QFM4_9PEZI</name>
<gene>
    <name evidence="11" type="ORF">CAC42_1409</name>
</gene>
<evidence type="ECO:0000256" key="1">
    <source>
        <dbReference type="ARBA" id="ARBA00004123"/>
    </source>
</evidence>